<dbReference type="Pfam" id="PF13602">
    <property type="entry name" value="ADH_zinc_N_2"/>
    <property type="match status" value="1"/>
</dbReference>
<dbReference type="GO" id="GO:0016491">
    <property type="term" value="F:oxidoreductase activity"/>
    <property type="evidence" value="ECO:0007669"/>
    <property type="project" value="InterPro"/>
</dbReference>
<protein>
    <submittedName>
        <fullName evidence="2">Zinc-type alcohol dehydrogenase-like protein</fullName>
    </submittedName>
</protein>
<dbReference type="Gene3D" id="3.40.50.720">
    <property type="entry name" value="NAD(P)-binding Rossmann-like Domain"/>
    <property type="match status" value="1"/>
</dbReference>
<dbReference type="PANTHER" id="PTHR11695">
    <property type="entry name" value="ALCOHOL DEHYDROGENASE RELATED"/>
    <property type="match status" value="1"/>
</dbReference>
<proteinExistence type="predicted"/>
<keyword evidence="3" id="KW-1185">Reference proteome</keyword>
<dbReference type="InterPro" id="IPR050700">
    <property type="entry name" value="YIM1/Zinc_Alcohol_DH_Fams"/>
</dbReference>
<dbReference type="AlphaFoldDB" id="A0AAP9T402"/>
<feature type="domain" description="Enoyl reductase (ER)" evidence="1">
    <location>
        <begin position="10"/>
        <end position="304"/>
    </location>
</feature>
<sequence>MKAIRITGYETEPNLDDVSQPVPASGQVLVRVRAASLNPLDVKLQRGYMEQFFPQTFPYTLGTDLAGVIEQLGADVEGWALGDQVVARTEPTAGGAFAEYALVPKELLAKAPSTLPLKEAAGIPTAAGTAWQALFESAELTEGQKVLIHAGAGGVGSFAIQFANCVGARGIATASGSGLDIVRLLGADMGIDYRCEDFVQKVSDIDVVLDTMGGETQQRSFEVLRSGGHLLSTVMPPDETLVAAHNVTAGFVFHASDGQRLARVSKAIDQYGLQVLVDRTVPFTEFIQAFQHQASGHARGKIIITFD</sequence>
<evidence type="ECO:0000313" key="2">
    <source>
        <dbReference type="EMBL" id="QKS27246.1"/>
    </source>
</evidence>
<evidence type="ECO:0000313" key="3">
    <source>
        <dbReference type="Proteomes" id="UP000509761"/>
    </source>
</evidence>
<organism evidence="2 3">
    <name type="scientific">Vreelandella titanicae</name>
    <dbReference type="NCBI Taxonomy" id="664683"/>
    <lineage>
        <taxon>Bacteria</taxon>
        <taxon>Pseudomonadati</taxon>
        <taxon>Pseudomonadota</taxon>
        <taxon>Gammaproteobacteria</taxon>
        <taxon>Oceanospirillales</taxon>
        <taxon>Halomonadaceae</taxon>
        <taxon>Vreelandella</taxon>
    </lineage>
</organism>
<gene>
    <name evidence="2" type="ORF">FX987_05067</name>
</gene>
<dbReference type="InterPro" id="IPR013154">
    <property type="entry name" value="ADH-like_N"/>
</dbReference>
<dbReference type="InterPro" id="IPR011032">
    <property type="entry name" value="GroES-like_sf"/>
</dbReference>
<dbReference type="CDD" id="cd05289">
    <property type="entry name" value="MDR_like_2"/>
    <property type="match status" value="1"/>
</dbReference>
<evidence type="ECO:0000259" key="1">
    <source>
        <dbReference type="SMART" id="SM00829"/>
    </source>
</evidence>
<dbReference type="InterPro" id="IPR036291">
    <property type="entry name" value="NAD(P)-bd_dom_sf"/>
</dbReference>
<dbReference type="Gene3D" id="3.90.180.10">
    <property type="entry name" value="Medium-chain alcohol dehydrogenases, catalytic domain"/>
    <property type="match status" value="1"/>
</dbReference>
<dbReference type="PANTHER" id="PTHR11695:SF294">
    <property type="entry name" value="RETICULON-4-INTERACTING PROTEIN 1, MITOCHONDRIAL"/>
    <property type="match status" value="1"/>
</dbReference>
<name>A0AAP9T402_9GAMM</name>
<dbReference type="SUPFAM" id="SSF51735">
    <property type="entry name" value="NAD(P)-binding Rossmann-fold domains"/>
    <property type="match status" value="1"/>
</dbReference>
<dbReference type="SMART" id="SM00829">
    <property type="entry name" value="PKS_ER"/>
    <property type="match status" value="1"/>
</dbReference>
<dbReference type="SUPFAM" id="SSF50129">
    <property type="entry name" value="GroES-like"/>
    <property type="match status" value="1"/>
</dbReference>
<dbReference type="Proteomes" id="UP000509761">
    <property type="component" value="Chromosome"/>
</dbReference>
<dbReference type="Pfam" id="PF08240">
    <property type="entry name" value="ADH_N"/>
    <property type="match status" value="1"/>
</dbReference>
<dbReference type="InterPro" id="IPR020843">
    <property type="entry name" value="ER"/>
</dbReference>
<dbReference type="EMBL" id="CP054580">
    <property type="protein sequence ID" value="QKS27246.1"/>
    <property type="molecule type" value="Genomic_DNA"/>
</dbReference>
<dbReference type="RefSeq" id="WP_174788465.1">
    <property type="nucleotide sequence ID" value="NZ_CP054580.1"/>
</dbReference>
<reference evidence="2 3" key="1">
    <citation type="submission" date="2019-12" db="EMBL/GenBank/DDBJ databases">
        <title>Genome sequencing and assembly of endphytes of Porphyra tenera.</title>
        <authorList>
            <person name="Park J.M."/>
            <person name="Shin R."/>
            <person name="Jo S.H."/>
        </authorList>
    </citation>
    <scope>NUCLEOTIDE SEQUENCE [LARGE SCALE GENOMIC DNA]</scope>
    <source>
        <strain evidence="2 3">GPM3</strain>
    </source>
</reference>
<accession>A0AAP9T402</accession>